<dbReference type="AlphaFoldDB" id="A0A7W1T5B5"/>
<evidence type="ECO:0000256" key="1">
    <source>
        <dbReference type="SAM" id="MobiDB-lite"/>
    </source>
</evidence>
<keyword evidence="4" id="KW-1185">Reference proteome</keyword>
<reference evidence="3 4" key="1">
    <citation type="submission" date="2020-08" db="EMBL/GenBank/DDBJ databases">
        <title>Listeria ohnekaius sp. nov. and Listeria portnoyii sp. nov. isolated from non-agricultural and natural environments.</title>
        <authorList>
            <person name="Weller D."/>
            <person name="Belias A.M."/>
            <person name="Liao J."/>
            <person name="Guo S."/>
            <person name="Orsi R.H."/>
            <person name="Wiedmann M."/>
        </authorList>
    </citation>
    <scope>NUCLEOTIDE SEQUENCE [LARGE SCALE GENOMIC DNA]</scope>
    <source>
        <strain evidence="3 4">FSL W9-0585</strain>
    </source>
</reference>
<feature type="transmembrane region" description="Helical" evidence="2">
    <location>
        <begin position="60"/>
        <end position="81"/>
    </location>
</feature>
<gene>
    <name evidence="3" type="ORF">HPK16_05120</name>
</gene>
<evidence type="ECO:0000256" key="2">
    <source>
        <dbReference type="SAM" id="Phobius"/>
    </source>
</evidence>
<protein>
    <submittedName>
        <fullName evidence="3">Uncharacterized protein</fullName>
    </submittedName>
</protein>
<keyword evidence="2" id="KW-0812">Transmembrane</keyword>
<feature type="transmembrane region" description="Helical" evidence="2">
    <location>
        <begin position="30"/>
        <end position="48"/>
    </location>
</feature>
<feature type="region of interest" description="Disordered" evidence="1">
    <location>
        <begin position="113"/>
        <end position="144"/>
    </location>
</feature>
<evidence type="ECO:0000313" key="4">
    <source>
        <dbReference type="Proteomes" id="UP000548787"/>
    </source>
</evidence>
<feature type="compositionally biased region" description="Basic and acidic residues" evidence="1">
    <location>
        <begin position="113"/>
        <end position="135"/>
    </location>
</feature>
<organism evidence="3 4">
    <name type="scientific">Listeria rustica</name>
    <dbReference type="NCBI Taxonomy" id="2713503"/>
    <lineage>
        <taxon>Bacteria</taxon>
        <taxon>Bacillati</taxon>
        <taxon>Bacillota</taxon>
        <taxon>Bacilli</taxon>
        <taxon>Bacillales</taxon>
        <taxon>Listeriaceae</taxon>
        <taxon>Listeria</taxon>
    </lineage>
</organism>
<name>A0A7W1T5B5_9LIST</name>
<proteinExistence type="predicted"/>
<evidence type="ECO:0000313" key="3">
    <source>
        <dbReference type="EMBL" id="MBA3925719.1"/>
    </source>
</evidence>
<dbReference type="RefSeq" id="WP_181675940.1">
    <property type="nucleotide sequence ID" value="NZ_JABJVM010000004.1"/>
</dbReference>
<sequence>MKKNIIFVSIAGLCTITGIIILGVNDIPPQPLIFYLIALSAVAWFIKFQYSDKNAKPKNGLIYGVLVLYVCVGAVIFGTTYQSGMQANEEKERQQRSAERAAELQEELQIKLQEQREQEAEKKEKEMQELKDKIMDSYTPDANK</sequence>
<dbReference type="EMBL" id="JABJVM010000004">
    <property type="protein sequence ID" value="MBA3925719.1"/>
    <property type="molecule type" value="Genomic_DNA"/>
</dbReference>
<dbReference type="Proteomes" id="UP000548787">
    <property type="component" value="Unassembled WGS sequence"/>
</dbReference>
<feature type="transmembrane region" description="Helical" evidence="2">
    <location>
        <begin position="5"/>
        <end position="24"/>
    </location>
</feature>
<keyword evidence="2" id="KW-0472">Membrane</keyword>
<comment type="caution">
    <text evidence="3">The sequence shown here is derived from an EMBL/GenBank/DDBJ whole genome shotgun (WGS) entry which is preliminary data.</text>
</comment>
<accession>A0A7W1T5B5</accession>
<keyword evidence="2" id="KW-1133">Transmembrane helix</keyword>